<reference evidence="12" key="1">
    <citation type="journal article" date="2016" name="Nature">
        <title>Genome evolution in the allotetraploid frog Xenopus laevis.</title>
        <authorList>
            <person name="Session A.M."/>
            <person name="Uno Y."/>
            <person name="Kwon T."/>
            <person name="Chapman J.A."/>
            <person name="Toyoda A."/>
            <person name="Takahashi S."/>
            <person name="Fukui A."/>
            <person name="Hikosaka A."/>
            <person name="Suzuki A."/>
            <person name="Kondo M."/>
            <person name="van Heeringen S.J."/>
            <person name="Quigley I."/>
            <person name="Heinz S."/>
            <person name="Ogino H."/>
            <person name="Ochi H."/>
            <person name="Hellsten U."/>
            <person name="Lyons J.B."/>
            <person name="Simakov O."/>
            <person name="Putnam N."/>
            <person name="Stites J."/>
            <person name="Kuroki Y."/>
            <person name="Tanaka T."/>
            <person name="Michiue T."/>
            <person name="Watanabe M."/>
            <person name="Bogdanovic O."/>
            <person name="Lister R."/>
            <person name="Georgiou G."/>
            <person name="Paranjpe S.S."/>
            <person name="van Kruijsbergen I."/>
            <person name="Shu S."/>
            <person name="Carlson J."/>
            <person name="Kinoshita T."/>
            <person name="Ohta Y."/>
            <person name="Mawaribuchi S."/>
            <person name="Jenkins J."/>
            <person name="Grimwood J."/>
            <person name="Schmutz J."/>
            <person name="Mitros T."/>
            <person name="Mozaffari S.V."/>
            <person name="Suzuki Y."/>
            <person name="Haramoto Y."/>
            <person name="Yamamoto T.S."/>
            <person name="Takagi C."/>
            <person name="Heald R."/>
            <person name="Miller K."/>
            <person name="Haudenschild C."/>
            <person name="Kitzman J."/>
            <person name="Nakayama T."/>
            <person name="Izutsu Y."/>
            <person name="Robert J."/>
            <person name="Fortriede J."/>
            <person name="Burns K."/>
            <person name="Lotay V."/>
            <person name="Karimi K."/>
            <person name="Yasuoka Y."/>
            <person name="Dichmann D.S."/>
            <person name="Flajnik M.F."/>
            <person name="Houston D.W."/>
            <person name="Shendure J."/>
            <person name="DuPasquier L."/>
            <person name="Vize P.D."/>
            <person name="Zorn A.M."/>
            <person name="Ito M."/>
            <person name="Marcotte E.M."/>
            <person name="Wallingford J.B."/>
            <person name="Ito Y."/>
            <person name="Asashima M."/>
            <person name="Ueno N."/>
            <person name="Matsuda Y."/>
            <person name="Veenstra G.J."/>
            <person name="Fujiyama A."/>
            <person name="Harland R.M."/>
            <person name="Taira M."/>
            <person name="Rokhsar D.S."/>
        </authorList>
    </citation>
    <scope>NUCLEOTIDE SEQUENCE [LARGE SCALE GENOMIC DNA]</scope>
    <source>
        <strain evidence="12">J</strain>
    </source>
</reference>
<keyword evidence="5" id="KW-0966">Cell projection</keyword>
<evidence type="ECO:0000313" key="11">
    <source>
        <dbReference type="EMBL" id="OCT66576.1"/>
    </source>
</evidence>
<evidence type="ECO:0000256" key="1">
    <source>
        <dbReference type="ARBA" id="ARBA00004230"/>
    </source>
</evidence>
<accession>A0A974C5K8</accession>
<feature type="coiled-coil region" evidence="8">
    <location>
        <begin position="126"/>
        <end position="246"/>
    </location>
</feature>
<dbReference type="Proteomes" id="UP000694892">
    <property type="component" value="Chromosome 8S"/>
</dbReference>
<protein>
    <recommendedName>
        <fullName evidence="7">Cilia- and flagella-associated protein 45</fullName>
    </recommendedName>
</protein>
<feature type="coiled-coil region" evidence="8">
    <location>
        <begin position="270"/>
        <end position="386"/>
    </location>
</feature>
<evidence type="ECO:0000256" key="4">
    <source>
        <dbReference type="ARBA" id="ARBA00023069"/>
    </source>
</evidence>
<dbReference type="EMBL" id="CM004481">
    <property type="protein sequence ID" value="OCT66576.1"/>
    <property type="molecule type" value="Genomic_DNA"/>
</dbReference>
<feature type="coiled-coil region" evidence="8">
    <location>
        <begin position="441"/>
        <end position="518"/>
    </location>
</feature>
<dbReference type="Pfam" id="PF13868">
    <property type="entry name" value="TPH"/>
    <property type="match status" value="1"/>
</dbReference>
<keyword evidence="2" id="KW-0282">Flagellum</keyword>
<evidence type="ECO:0000256" key="3">
    <source>
        <dbReference type="ARBA" id="ARBA00023054"/>
    </source>
</evidence>
<gene>
    <name evidence="11" type="ORF">XELAEV_18042828mg</name>
</gene>
<evidence type="ECO:0000256" key="2">
    <source>
        <dbReference type="ARBA" id="ARBA00022846"/>
    </source>
</evidence>
<dbReference type="PANTHER" id="PTHR15504">
    <property type="entry name" value="NASOPHARYNGEAL EPITHELIUM SPECIFIC PROTEIN 1"/>
    <property type="match status" value="1"/>
</dbReference>
<organism evidence="11 12">
    <name type="scientific">Xenopus laevis</name>
    <name type="common">African clawed frog</name>
    <dbReference type="NCBI Taxonomy" id="8355"/>
    <lineage>
        <taxon>Eukaryota</taxon>
        <taxon>Metazoa</taxon>
        <taxon>Chordata</taxon>
        <taxon>Craniata</taxon>
        <taxon>Vertebrata</taxon>
        <taxon>Euteleostomi</taxon>
        <taxon>Amphibia</taxon>
        <taxon>Batrachia</taxon>
        <taxon>Anura</taxon>
        <taxon>Pipoidea</taxon>
        <taxon>Pipidae</taxon>
        <taxon>Xenopodinae</taxon>
        <taxon>Xenopus</taxon>
        <taxon>Xenopus</taxon>
    </lineage>
</organism>
<comment type="subcellular location">
    <subcellularLocation>
        <location evidence="1">Cell projection</location>
        <location evidence="1">Cilium</location>
        <location evidence="1">Flagellum</location>
    </subcellularLocation>
</comment>
<dbReference type="PANTHER" id="PTHR15504:SF0">
    <property type="entry name" value="CILIA- AND FLAGELLA-ASSOCIATED PROTEIN 45"/>
    <property type="match status" value="1"/>
</dbReference>
<comment type="similarity">
    <text evidence="6">Belongs to the CFAP45 family.</text>
</comment>
<dbReference type="OMA" id="AMRENCL"/>
<keyword evidence="4" id="KW-0969">Cilium</keyword>
<feature type="region of interest" description="Disordered" evidence="9">
    <location>
        <begin position="1"/>
        <end position="64"/>
    </location>
</feature>
<evidence type="ECO:0000313" key="12">
    <source>
        <dbReference type="Proteomes" id="UP000694892"/>
    </source>
</evidence>
<dbReference type="InterPro" id="IPR033253">
    <property type="entry name" value="CFAP45"/>
</dbReference>
<sequence length="544" mass="64922">MPESVVGSLSSSNGSNRSRSYRYRTKALNSEVDESLFGAKQPANEHSPVTQKNQNGRRKATSAPTRVYKPETIQIITSDLIRDLVVPSEDPSGMSLIMTPLDFSRVKSAARVLTKEEESMVTQSLKQRKEETIEAVNERKNYMKQKEMLRKKNEKLSELEEEAQQRAQYLLQRANTLRMEQEDEMKTLNEVILHTKCHAIRDAQVLEKKQIKKELDTEERRLDQMMEVERQKAMEMQEEIEEHRKQEKIRGKMHIIQQMEGNLESRILVEEQKEQEAQHMLQYLEELQIEDYEEMKRKRQEQLEIQAQIQQINTENLKKKTERKEQERLSDLRVLEYNKNKMEREAEYEAEQQRIKKEKELEVARLRALQERARDYRAEQDALRAKRNQEAMERSWRQKEKEIAQKQAEVNSMMKQTRMEQISQKEHCLAVQAQRDRAEFNRVLREQRMIIEKEHKELEEKNTQLMKHAAELRRQVRENEQKQVLARIDYFEEGKKLNEEAHQRRARLDELKQKKLEELRTAGLPDKYLSMVMRKAEVPTTVVH</sequence>
<proteinExistence type="inferred from homology"/>
<keyword evidence="3 8" id="KW-0175">Coiled coil</keyword>
<dbReference type="AlphaFoldDB" id="A0A974C5K8"/>
<evidence type="ECO:0000256" key="5">
    <source>
        <dbReference type="ARBA" id="ARBA00023273"/>
    </source>
</evidence>
<evidence type="ECO:0000256" key="8">
    <source>
        <dbReference type="SAM" id="Coils"/>
    </source>
</evidence>
<evidence type="ECO:0000256" key="6">
    <source>
        <dbReference type="ARBA" id="ARBA00034116"/>
    </source>
</evidence>
<evidence type="ECO:0000259" key="10">
    <source>
        <dbReference type="Pfam" id="PF13868"/>
    </source>
</evidence>
<feature type="domain" description="Trichohyalin-plectin-homology" evidence="10">
    <location>
        <begin position="179"/>
        <end position="526"/>
    </location>
</feature>
<dbReference type="GO" id="GO:0031514">
    <property type="term" value="C:motile cilium"/>
    <property type="evidence" value="ECO:0007669"/>
    <property type="project" value="UniProtKB-SubCell"/>
</dbReference>
<dbReference type="InterPro" id="IPR043597">
    <property type="entry name" value="TPH_dom"/>
</dbReference>
<feature type="compositionally biased region" description="Low complexity" evidence="9">
    <location>
        <begin position="1"/>
        <end position="18"/>
    </location>
</feature>
<name>A0A974C5K8_XENLA</name>
<evidence type="ECO:0000256" key="7">
    <source>
        <dbReference type="ARBA" id="ARBA00034142"/>
    </source>
</evidence>
<evidence type="ECO:0000256" key="9">
    <source>
        <dbReference type="SAM" id="MobiDB-lite"/>
    </source>
</evidence>